<organism evidence="1 2">
    <name type="scientific">Kribbella pratensis</name>
    <dbReference type="NCBI Taxonomy" id="2512112"/>
    <lineage>
        <taxon>Bacteria</taxon>
        <taxon>Bacillati</taxon>
        <taxon>Actinomycetota</taxon>
        <taxon>Actinomycetes</taxon>
        <taxon>Propionibacteriales</taxon>
        <taxon>Kribbellaceae</taxon>
        <taxon>Kribbella</taxon>
    </lineage>
</organism>
<protein>
    <submittedName>
        <fullName evidence="1">Uncharacterized protein</fullName>
    </submittedName>
</protein>
<sequence>MPGRRYAGAGQRRGTATAAGHLALEADGAVTGAGCGEGVGRRDVARGGLLAAGKRRGAA</sequence>
<dbReference type="EMBL" id="SODU01000002">
    <property type="protein sequence ID" value="TDW90079.1"/>
    <property type="molecule type" value="Genomic_DNA"/>
</dbReference>
<proteinExistence type="predicted"/>
<reference evidence="1 2" key="1">
    <citation type="submission" date="2019-03" db="EMBL/GenBank/DDBJ databases">
        <title>Genomic Encyclopedia of Type Strains, Phase III (KMG-III): the genomes of soil and plant-associated and newly described type strains.</title>
        <authorList>
            <person name="Whitman W."/>
        </authorList>
    </citation>
    <scope>NUCLEOTIDE SEQUENCE [LARGE SCALE GENOMIC DNA]</scope>
    <source>
        <strain evidence="1 2">VKMAc-2574</strain>
    </source>
</reference>
<dbReference type="RefSeq" id="WP_134130226.1">
    <property type="nucleotide sequence ID" value="NZ_SODU01000002.1"/>
</dbReference>
<keyword evidence="2" id="KW-1185">Reference proteome</keyword>
<evidence type="ECO:0000313" key="1">
    <source>
        <dbReference type="EMBL" id="TDW90079.1"/>
    </source>
</evidence>
<gene>
    <name evidence="1" type="ORF">EV137_3886</name>
</gene>
<dbReference type="Proteomes" id="UP000295060">
    <property type="component" value="Unassembled WGS sequence"/>
</dbReference>
<accession>A0ABY2FFC3</accession>
<comment type="caution">
    <text evidence="1">The sequence shown here is derived from an EMBL/GenBank/DDBJ whole genome shotgun (WGS) entry which is preliminary data.</text>
</comment>
<evidence type="ECO:0000313" key="2">
    <source>
        <dbReference type="Proteomes" id="UP000295060"/>
    </source>
</evidence>
<name>A0ABY2FFC3_9ACTN</name>